<feature type="domain" description="HDOD" evidence="2">
    <location>
        <begin position="202"/>
        <end position="393"/>
    </location>
</feature>
<dbReference type="Gene3D" id="1.10.3210.10">
    <property type="entry name" value="Hypothetical protein af1432"/>
    <property type="match status" value="1"/>
</dbReference>
<dbReference type="PROSITE" id="PS51833">
    <property type="entry name" value="HDOD"/>
    <property type="match status" value="1"/>
</dbReference>
<dbReference type="PANTHER" id="PTHR33525">
    <property type="match status" value="1"/>
</dbReference>
<dbReference type="PIRSF" id="PIRSF003180">
    <property type="entry name" value="DiGMPpdiest_YuxH"/>
    <property type="match status" value="1"/>
</dbReference>
<accession>A0A7J4ZVI8</accession>
<dbReference type="SUPFAM" id="SSF141868">
    <property type="entry name" value="EAL domain-like"/>
    <property type="match status" value="1"/>
</dbReference>
<dbReference type="InterPro" id="IPR013976">
    <property type="entry name" value="HDOD"/>
</dbReference>
<reference evidence="3 4" key="1">
    <citation type="submission" date="2019-09" db="EMBL/GenBank/DDBJ databases">
        <title>Geobacter sp. Red96, a novel strain isolated from paddy soil.</title>
        <authorList>
            <person name="Xu Z."/>
            <person name="Masuda Y."/>
            <person name="Itoh H."/>
            <person name="Senoo K."/>
        </authorList>
    </citation>
    <scope>NUCLEOTIDE SEQUENCE [LARGE SCALE GENOMIC DNA]</scope>
    <source>
        <strain evidence="3 4">Red96</strain>
    </source>
</reference>
<dbReference type="Pfam" id="PF08668">
    <property type="entry name" value="HDOD"/>
    <property type="match status" value="1"/>
</dbReference>
<dbReference type="Pfam" id="PF00563">
    <property type="entry name" value="EAL"/>
    <property type="match status" value="1"/>
</dbReference>
<dbReference type="SUPFAM" id="SSF109604">
    <property type="entry name" value="HD-domain/PDEase-like"/>
    <property type="match status" value="1"/>
</dbReference>
<dbReference type="InterPro" id="IPR035919">
    <property type="entry name" value="EAL_sf"/>
</dbReference>
<evidence type="ECO:0000313" key="3">
    <source>
        <dbReference type="EMBL" id="KAB0667604.1"/>
    </source>
</evidence>
<dbReference type="RefSeq" id="WP_151126928.1">
    <property type="nucleotide sequence ID" value="NZ_VZQZ01000001.1"/>
</dbReference>
<gene>
    <name evidence="3" type="ORF">F6V25_02615</name>
</gene>
<dbReference type="Proteomes" id="UP000420562">
    <property type="component" value="Unassembled WGS sequence"/>
</dbReference>
<dbReference type="PANTHER" id="PTHR33525:SF4">
    <property type="entry name" value="CYCLIC DI-GMP PHOSPHODIESTERASE CDGJ"/>
    <property type="match status" value="1"/>
</dbReference>
<proteinExistence type="predicted"/>
<protein>
    <submittedName>
        <fullName evidence="3">EAL domain-containing protein</fullName>
    </submittedName>
</protein>
<dbReference type="Gene3D" id="3.20.20.450">
    <property type="entry name" value="EAL domain"/>
    <property type="match status" value="1"/>
</dbReference>
<evidence type="ECO:0000313" key="4">
    <source>
        <dbReference type="Proteomes" id="UP000420562"/>
    </source>
</evidence>
<feature type="domain" description="EAL" evidence="1">
    <location>
        <begin position="1"/>
        <end position="208"/>
    </location>
</feature>
<dbReference type="AlphaFoldDB" id="A0A7J4ZVI8"/>
<comment type="caution">
    <text evidence="3">The sequence shown here is derived from an EMBL/GenBank/DDBJ whole genome shotgun (WGS) entry which is preliminary data.</text>
</comment>
<dbReference type="InterPro" id="IPR001633">
    <property type="entry name" value="EAL_dom"/>
</dbReference>
<keyword evidence="4" id="KW-1185">Reference proteome</keyword>
<dbReference type="PROSITE" id="PS50883">
    <property type="entry name" value="EAL"/>
    <property type="match status" value="1"/>
</dbReference>
<dbReference type="SMART" id="SM00052">
    <property type="entry name" value="EAL"/>
    <property type="match status" value="1"/>
</dbReference>
<organism evidence="3 4">
    <name type="scientific">Oryzomonas japonica</name>
    <dbReference type="NCBI Taxonomy" id="2603858"/>
    <lineage>
        <taxon>Bacteria</taxon>
        <taxon>Pseudomonadati</taxon>
        <taxon>Thermodesulfobacteriota</taxon>
        <taxon>Desulfuromonadia</taxon>
        <taxon>Geobacterales</taxon>
        <taxon>Geobacteraceae</taxon>
        <taxon>Oryzomonas</taxon>
    </lineage>
</organism>
<evidence type="ECO:0000259" key="2">
    <source>
        <dbReference type="PROSITE" id="PS51833"/>
    </source>
</evidence>
<name>A0A7J4ZVI8_9BACT</name>
<evidence type="ECO:0000259" key="1">
    <source>
        <dbReference type="PROSITE" id="PS50883"/>
    </source>
</evidence>
<dbReference type="EMBL" id="VZQZ01000001">
    <property type="protein sequence ID" value="KAB0667604.1"/>
    <property type="molecule type" value="Genomic_DNA"/>
</dbReference>
<sequence>MQDANYLIGRQPILDRNEEVIAYELLFRSAVSHNTATVANATHATASVIINALSGFGLERILGNHKGFINMELDLLLSDSLGILPRDRVVLELLETLAVTPELVERCRALKKEGFQLALDDHEYAPAYAELYDIVDIVKVDLLQTPPSRLAGMVEKFRPYPVKLLAEKVETRDEYRLCRDLGFEYFQGFYFAKPSVMEKKRMDESGVTLLKLMDLLMKDVELMVIEQAFRESPGLTYKLLLLVNSVSLGLRGKIQNIRHAVAILGRQQIKRWVQLALFVSDTTNGPENPLVELAAVRAAFMEQLAHRHPALKGDRDAGEQAFLTGILSLLGGLYDVSLDEILANLSLSEDVREALTNHGGALGQLLTFAEQLEQLDSRLEEGCLEKIGLSQEDVLEAQVKAYGWRNGMS</sequence>
<dbReference type="InterPro" id="IPR052340">
    <property type="entry name" value="RNase_Y/CdgJ"/>
</dbReference>
<dbReference type="InterPro" id="IPR014408">
    <property type="entry name" value="dGMP_Pdiesterase_EAL/HD-GYP"/>
</dbReference>